<dbReference type="Gene3D" id="3.40.50.2000">
    <property type="entry name" value="Glycogen Phosphorylase B"/>
    <property type="match status" value="2"/>
</dbReference>
<comment type="caution">
    <text evidence="6">The sequence shown here is derived from an EMBL/GenBank/DDBJ whole genome shotgun (WGS) entry which is preliminary data.</text>
</comment>
<dbReference type="SUPFAM" id="SSF53756">
    <property type="entry name" value="UDP-Glycosyltransferase/glycogen phosphorylase"/>
    <property type="match status" value="1"/>
</dbReference>
<feature type="domain" description="Glycosyltransferase subfamily 4-like N-terminal" evidence="5">
    <location>
        <begin position="32"/>
        <end position="204"/>
    </location>
</feature>
<proteinExistence type="predicted"/>
<dbReference type="PANTHER" id="PTHR45947:SF3">
    <property type="entry name" value="SULFOQUINOVOSYL TRANSFERASE SQD2"/>
    <property type="match status" value="1"/>
</dbReference>
<dbReference type="InterPro" id="IPR001296">
    <property type="entry name" value="Glyco_trans_1"/>
</dbReference>
<dbReference type="EMBL" id="JAAMOX010000002">
    <property type="protein sequence ID" value="NIH54627.1"/>
    <property type="molecule type" value="Genomic_DNA"/>
</dbReference>
<evidence type="ECO:0000313" key="7">
    <source>
        <dbReference type="Proteomes" id="UP000541033"/>
    </source>
</evidence>
<evidence type="ECO:0000259" key="4">
    <source>
        <dbReference type="Pfam" id="PF00534"/>
    </source>
</evidence>
<organism evidence="6 7">
    <name type="scientific">Lysinibacter cavernae</name>
    <dbReference type="NCBI Taxonomy" id="1640652"/>
    <lineage>
        <taxon>Bacteria</taxon>
        <taxon>Bacillati</taxon>
        <taxon>Actinomycetota</taxon>
        <taxon>Actinomycetes</taxon>
        <taxon>Micrococcales</taxon>
        <taxon>Microbacteriaceae</taxon>
        <taxon>Lysinibacter</taxon>
    </lineage>
</organism>
<dbReference type="InterPro" id="IPR050194">
    <property type="entry name" value="Glycosyltransferase_grp1"/>
</dbReference>
<dbReference type="GO" id="GO:1901137">
    <property type="term" value="P:carbohydrate derivative biosynthetic process"/>
    <property type="evidence" value="ECO:0007669"/>
    <property type="project" value="UniProtKB-ARBA"/>
</dbReference>
<protein>
    <recommendedName>
        <fullName evidence="1">D-inositol 3-phosphate glycosyltransferase</fullName>
    </recommendedName>
</protein>
<gene>
    <name evidence="6" type="ORF">FHX76_002523</name>
</gene>
<dbReference type="Pfam" id="PF00534">
    <property type="entry name" value="Glycos_transf_1"/>
    <property type="match status" value="1"/>
</dbReference>
<evidence type="ECO:0000256" key="3">
    <source>
        <dbReference type="ARBA" id="ARBA00022679"/>
    </source>
</evidence>
<dbReference type="Proteomes" id="UP000541033">
    <property type="component" value="Unassembled WGS sequence"/>
</dbReference>
<feature type="domain" description="Glycosyl transferase family 1" evidence="4">
    <location>
        <begin position="219"/>
        <end position="378"/>
    </location>
</feature>
<evidence type="ECO:0000256" key="2">
    <source>
        <dbReference type="ARBA" id="ARBA00022676"/>
    </source>
</evidence>
<keyword evidence="7" id="KW-1185">Reference proteome</keyword>
<evidence type="ECO:0000256" key="1">
    <source>
        <dbReference type="ARBA" id="ARBA00021292"/>
    </source>
</evidence>
<dbReference type="InterPro" id="IPR028098">
    <property type="entry name" value="Glyco_trans_4-like_N"/>
</dbReference>
<accession>A0A7X5R333</accession>
<keyword evidence="3 6" id="KW-0808">Transferase</keyword>
<evidence type="ECO:0000259" key="5">
    <source>
        <dbReference type="Pfam" id="PF13439"/>
    </source>
</evidence>
<reference evidence="6 7" key="1">
    <citation type="submission" date="2020-02" db="EMBL/GenBank/DDBJ databases">
        <title>Sequencing the genomes of 1000 actinobacteria strains.</title>
        <authorList>
            <person name="Klenk H.-P."/>
        </authorList>
    </citation>
    <scope>NUCLEOTIDE SEQUENCE [LARGE SCALE GENOMIC DNA]</scope>
    <source>
        <strain evidence="6 7">DSM 27960</strain>
    </source>
</reference>
<dbReference type="AlphaFoldDB" id="A0A7X5R333"/>
<dbReference type="GO" id="GO:0016757">
    <property type="term" value="F:glycosyltransferase activity"/>
    <property type="evidence" value="ECO:0007669"/>
    <property type="project" value="UniProtKB-KW"/>
</dbReference>
<dbReference type="RefSeq" id="WP_167151090.1">
    <property type="nucleotide sequence ID" value="NZ_JAAMOX010000002.1"/>
</dbReference>
<dbReference type="PANTHER" id="PTHR45947">
    <property type="entry name" value="SULFOQUINOVOSYL TRANSFERASE SQD2"/>
    <property type="match status" value="1"/>
</dbReference>
<dbReference type="Pfam" id="PF13439">
    <property type="entry name" value="Glyco_transf_4"/>
    <property type="match status" value="1"/>
</dbReference>
<sequence length="403" mass="42904">MSANSSQPVPLRVALISSHTSPLSIPGQGDAGGLNVQVLSLAVELVRMGHSVDIITRRTHREQPAVEVTAEGITVRALTAGPLAPVPKEDLPAVLTHMSERIAELGPYDIYHSHYWLSGVAALPVAESLNAPHILNLHTVAALKNQHLAPGDRPEPQSRIDAERSISERSELITGSERERHSLISDYHLQPARVHHISPGVDTALFRPALPRHPALLDAGPYVVTLGRVQPLKGQDLAVEILAALPKSVRPLLVIAGEPTPGNEAYAESLRGLAARLGVTDSVRFLPAQTREHAAQLLSGAELAIVPSHSETFGLVALEAAAAGTPVLAQRITGLAESVVSGVTGILFEGREPSVWAEKIASLLNDEASLVSLSTSARTAAESRSWPRHARRVSDVYLAALNR</sequence>
<keyword evidence="2 6" id="KW-0328">Glycosyltransferase</keyword>
<name>A0A7X5R333_9MICO</name>
<evidence type="ECO:0000313" key="6">
    <source>
        <dbReference type="EMBL" id="NIH54627.1"/>
    </source>
</evidence>